<gene>
    <name evidence="13" type="ORF">BaRGS_00008860</name>
</gene>
<evidence type="ECO:0000256" key="5">
    <source>
        <dbReference type="ARBA" id="ARBA00022676"/>
    </source>
</evidence>
<evidence type="ECO:0000256" key="8">
    <source>
        <dbReference type="ARBA" id="ARBA00022741"/>
    </source>
</evidence>
<accession>A0ABD0LKC7</accession>
<feature type="domain" description="Fringe-like glycosyltransferase" evidence="12">
    <location>
        <begin position="30"/>
        <end position="184"/>
    </location>
</feature>
<evidence type="ECO:0000259" key="12">
    <source>
        <dbReference type="Pfam" id="PF02434"/>
    </source>
</evidence>
<dbReference type="GO" id="GO:0016263">
    <property type="term" value="F:glycoprotein-N-acetylgalactosamine 3-beta-galactosyltransferase activity"/>
    <property type="evidence" value="ECO:0007669"/>
    <property type="project" value="UniProtKB-EC"/>
</dbReference>
<keyword evidence="7" id="KW-0812">Transmembrane</keyword>
<dbReference type="AlphaFoldDB" id="A0ABD0LKC7"/>
<evidence type="ECO:0000256" key="7">
    <source>
        <dbReference type="ARBA" id="ARBA00022692"/>
    </source>
</evidence>
<organism evidence="13 14">
    <name type="scientific">Batillaria attramentaria</name>
    <dbReference type="NCBI Taxonomy" id="370345"/>
    <lineage>
        <taxon>Eukaryota</taxon>
        <taxon>Metazoa</taxon>
        <taxon>Spiralia</taxon>
        <taxon>Lophotrochozoa</taxon>
        <taxon>Mollusca</taxon>
        <taxon>Gastropoda</taxon>
        <taxon>Caenogastropoda</taxon>
        <taxon>Sorbeoconcha</taxon>
        <taxon>Cerithioidea</taxon>
        <taxon>Batillariidae</taxon>
        <taxon>Batillaria</taxon>
    </lineage>
</organism>
<dbReference type="PANTHER" id="PTHR23033">
    <property type="entry name" value="BETA1,3-GALACTOSYLTRANSFERASE"/>
    <property type="match status" value="1"/>
</dbReference>
<evidence type="ECO:0000256" key="4">
    <source>
        <dbReference type="ARBA" id="ARBA00012557"/>
    </source>
</evidence>
<evidence type="ECO:0000313" key="13">
    <source>
        <dbReference type="EMBL" id="KAK7500012.1"/>
    </source>
</evidence>
<keyword evidence="9" id="KW-0735">Signal-anchor</keyword>
<evidence type="ECO:0000256" key="9">
    <source>
        <dbReference type="ARBA" id="ARBA00022968"/>
    </source>
</evidence>
<evidence type="ECO:0000256" key="2">
    <source>
        <dbReference type="ARBA" id="ARBA00004922"/>
    </source>
</evidence>
<evidence type="ECO:0000256" key="6">
    <source>
        <dbReference type="ARBA" id="ARBA00022679"/>
    </source>
</evidence>
<dbReference type="EC" id="2.4.1.122" evidence="4"/>
<keyword evidence="8" id="KW-0547">Nucleotide-binding</keyword>
<reference evidence="13 14" key="1">
    <citation type="journal article" date="2023" name="Sci. Data">
        <title>Genome assembly of the Korean intertidal mud-creeper Batillaria attramentaria.</title>
        <authorList>
            <person name="Patra A.K."/>
            <person name="Ho P.T."/>
            <person name="Jun S."/>
            <person name="Lee S.J."/>
            <person name="Kim Y."/>
            <person name="Won Y.J."/>
        </authorList>
    </citation>
    <scope>NUCLEOTIDE SEQUENCE [LARGE SCALE GENOMIC DNA]</scope>
    <source>
        <strain evidence="13">Wonlab-2016</strain>
    </source>
</reference>
<keyword evidence="5" id="KW-0328">Glycosyltransferase</keyword>
<dbReference type="InterPro" id="IPR026050">
    <property type="entry name" value="C1GALT1/C1GALT1_chp1"/>
</dbReference>
<dbReference type="GO" id="GO:0000166">
    <property type="term" value="F:nucleotide binding"/>
    <property type="evidence" value="ECO:0007669"/>
    <property type="project" value="UniProtKB-KW"/>
</dbReference>
<dbReference type="InterPro" id="IPR003378">
    <property type="entry name" value="Fringe-like_glycosylTrfase"/>
</dbReference>
<evidence type="ECO:0000256" key="11">
    <source>
        <dbReference type="ARBA" id="ARBA00023136"/>
    </source>
</evidence>
<proteinExistence type="inferred from homology"/>
<keyword evidence="11" id="KW-0472">Membrane</keyword>
<comment type="caution">
    <text evidence="13">The sequence shown here is derived from an EMBL/GenBank/DDBJ whole genome shotgun (WGS) entry which is preliminary data.</text>
</comment>
<comment type="subcellular location">
    <subcellularLocation>
        <location evidence="1">Membrane</location>
        <topology evidence="1">Single-pass type II membrane protein</topology>
    </subcellularLocation>
</comment>
<comment type="similarity">
    <text evidence="3">Belongs to the glycosyltransferase 31 family. Beta3-Gal-T subfamily.</text>
</comment>
<evidence type="ECO:0000256" key="10">
    <source>
        <dbReference type="ARBA" id="ARBA00022989"/>
    </source>
</evidence>
<evidence type="ECO:0000256" key="1">
    <source>
        <dbReference type="ARBA" id="ARBA00004606"/>
    </source>
</evidence>
<keyword evidence="10" id="KW-1133">Transmembrane helix</keyword>
<dbReference type="PANTHER" id="PTHR23033:SF14">
    <property type="entry name" value="GLYCOPROTEIN-N-ACETYLGALACTOSAMINE 3-BETA-GALACTOSYLTRANSFERASE 1-RELATED"/>
    <property type="match status" value="1"/>
</dbReference>
<dbReference type="Proteomes" id="UP001519460">
    <property type="component" value="Unassembled WGS sequence"/>
</dbReference>
<comment type="pathway">
    <text evidence="2">Protein modification; protein glycosylation.</text>
</comment>
<dbReference type="Gene3D" id="3.90.550.50">
    <property type="match status" value="1"/>
</dbReference>
<evidence type="ECO:0000313" key="14">
    <source>
        <dbReference type="Proteomes" id="UP001519460"/>
    </source>
</evidence>
<name>A0ABD0LKC7_9CAEN</name>
<protein>
    <recommendedName>
        <fullName evidence="4">N-acetylgalactosaminide beta-1,3-galactosyltransferase</fullName>
        <ecNumber evidence="4">2.4.1.122</ecNumber>
    </recommendedName>
</protein>
<dbReference type="EMBL" id="JACVVK020000040">
    <property type="protein sequence ID" value="KAK7500012.1"/>
    <property type="molecule type" value="Genomic_DNA"/>
</dbReference>
<keyword evidence="14" id="KW-1185">Reference proteome</keyword>
<sequence>TSGLRTLTLNNIKPRVLCWIPSLANKLNTTVKAVNDTWVPRCDKHIFFINTDRNSSDDVVPLSVKDGRDNLAKKTMAAMSYLYHHHGRDYDWFLKGDDDAYIVMENLKFLLSHYDPATPVYLGHPYKWIVKGGYMSGGASYVISREALKLLVEQGIQKNKCRQSGSEDVALGSCLHAIGIPSYNSLDRYGRETFHPLQPKIHIVGPIPLNQLPQDRFKMVAGRECCSELTISFHHVPPDQMRIFDHLLYRTTVYGRLLPASEFQDFIKPGTVAPPSTE</sequence>
<keyword evidence="6" id="KW-0808">Transferase</keyword>
<evidence type="ECO:0000256" key="3">
    <source>
        <dbReference type="ARBA" id="ARBA00006462"/>
    </source>
</evidence>
<dbReference type="Pfam" id="PF02434">
    <property type="entry name" value="Fringe"/>
    <property type="match status" value="1"/>
</dbReference>
<dbReference type="GO" id="GO:0016020">
    <property type="term" value="C:membrane"/>
    <property type="evidence" value="ECO:0007669"/>
    <property type="project" value="UniProtKB-SubCell"/>
</dbReference>
<feature type="non-terminal residue" evidence="13">
    <location>
        <position position="1"/>
    </location>
</feature>